<accession>A0ABN9CHW0</accession>
<gene>
    <name evidence="1" type="ORF">SPARVUS_LOCUS5133062</name>
</gene>
<keyword evidence="2" id="KW-1185">Reference proteome</keyword>
<dbReference type="Proteomes" id="UP001162483">
    <property type="component" value="Unassembled WGS sequence"/>
</dbReference>
<reference evidence="1" key="1">
    <citation type="submission" date="2023-05" db="EMBL/GenBank/DDBJ databases">
        <authorList>
            <person name="Stuckert A."/>
        </authorList>
    </citation>
    <scope>NUCLEOTIDE SEQUENCE</scope>
</reference>
<organism evidence="1 2">
    <name type="scientific">Staurois parvus</name>
    <dbReference type="NCBI Taxonomy" id="386267"/>
    <lineage>
        <taxon>Eukaryota</taxon>
        <taxon>Metazoa</taxon>
        <taxon>Chordata</taxon>
        <taxon>Craniata</taxon>
        <taxon>Vertebrata</taxon>
        <taxon>Euteleostomi</taxon>
        <taxon>Amphibia</taxon>
        <taxon>Batrachia</taxon>
        <taxon>Anura</taxon>
        <taxon>Neobatrachia</taxon>
        <taxon>Ranoidea</taxon>
        <taxon>Ranidae</taxon>
        <taxon>Staurois</taxon>
    </lineage>
</organism>
<dbReference type="EMBL" id="CATNWA010010321">
    <property type="protein sequence ID" value="CAI9559705.1"/>
    <property type="molecule type" value="Genomic_DNA"/>
</dbReference>
<protein>
    <submittedName>
        <fullName evidence="1">Uncharacterized protein</fullName>
    </submittedName>
</protein>
<name>A0ABN9CHW0_9NEOB</name>
<sequence length="37" mass="3768">MSCQSAPGSNCGWTESALPLGDITCSGRVGIREVIGD</sequence>
<evidence type="ECO:0000313" key="2">
    <source>
        <dbReference type="Proteomes" id="UP001162483"/>
    </source>
</evidence>
<comment type="caution">
    <text evidence="1">The sequence shown here is derived from an EMBL/GenBank/DDBJ whole genome shotgun (WGS) entry which is preliminary data.</text>
</comment>
<proteinExistence type="predicted"/>
<evidence type="ECO:0000313" key="1">
    <source>
        <dbReference type="EMBL" id="CAI9559705.1"/>
    </source>
</evidence>